<dbReference type="RefSeq" id="WP_200251326.1">
    <property type="nucleotide sequence ID" value="NZ_JAENIQ020000003.1"/>
</dbReference>
<comment type="catalytic activity">
    <reaction evidence="1">
        <text>a uridine in RNA = a pseudouridine in RNA</text>
        <dbReference type="Rhea" id="RHEA:48348"/>
        <dbReference type="Rhea" id="RHEA-COMP:12068"/>
        <dbReference type="Rhea" id="RHEA-COMP:12069"/>
        <dbReference type="ChEBI" id="CHEBI:65314"/>
        <dbReference type="ChEBI" id="CHEBI:65315"/>
    </reaction>
</comment>
<protein>
    <recommendedName>
        <fullName evidence="2">RNA pseudouridylate synthase</fullName>
    </recommendedName>
    <alternativeName>
        <fullName evidence="3">RNA-uridine isomerase</fullName>
    </alternativeName>
</protein>
<dbReference type="InterPro" id="IPR006224">
    <property type="entry name" value="PsdUridine_synth_RluA-like_CS"/>
</dbReference>
<reference evidence="5" key="1">
    <citation type="submission" date="2022-11" db="EMBL/GenBank/DDBJ databases">
        <title>Corynebacterium sp. isolated from Penguins.</title>
        <authorList>
            <person name="Sedlar K."/>
            <person name="Svec P."/>
        </authorList>
    </citation>
    <scope>NUCLEOTIDE SEQUENCE</scope>
    <source>
        <strain evidence="5">P7003</strain>
    </source>
</reference>
<evidence type="ECO:0000256" key="3">
    <source>
        <dbReference type="ARBA" id="ARBA00033164"/>
    </source>
</evidence>
<comment type="caution">
    <text evidence="5">The sequence shown here is derived from an EMBL/GenBank/DDBJ whole genome shotgun (WGS) entry which is preliminary data.</text>
</comment>
<dbReference type="Proteomes" id="UP001081709">
    <property type="component" value="Unassembled WGS sequence"/>
</dbReference>
<gene>
    <name evidence="5" type="ORF">OS125_04270</name>
</gene>
<dbReference type="PROSITE" id="PS01129">
    <property type="entry name" value="PSI_RLU"/>
    <property type="match status" value="1"/>
</dbReference>
<dbReference type="InterPro" id="IPR050188">
    <property type="entry name" value="RluA_PseudoU_synthase"/>
</dbReference>
<dbReference type="PANTHER" id="PTHR21600:SF84">
    <property type="entry name" value="PSEUDOURIDINE SYNTHASE RSUA_RLUA-LIKE DOMAIN-CONTAINING PROTEIN"/>
    <property type="match status" value="1"/>
</dbReference>
<dbReference type="Pfam" id="PF00849">
    <property type="entry name" value="PseudoU_synth_2"/>
    <property type="match status" value="1"/>
</dbReference>
<dbReference type="InterPro" id="IPR006145">
    <property type="entry name" value="PsdUridine_synth_RsuA/RluA"/>
</dbReference>
<name>A0ABT3WQG8_9CORY</name>
<dbReference type="InterPro" id="IPR020103">
    <property type="entry name" value="PsdUridine_synth_cat_dom_sf"/>
</dbReference>
<feature type="domain" description="Pseudouridine synthase RsuA/RluA-like" evidence="4">
    <location>
        <begin position="82"/>
        <end position="225"/>
    </location>
</feature>
<evidence type="ECO:0000313" key="6">
    <source>
        <dbReference type="Proteomes" id="UP001081709"/>
    </source>
</evidence>
<evidence type="ECO:0000259" key="4">
    <source>
        <dbReference type="Pfam" id="PF00849"/>
    </source>
</evidence>
<keyword evidence="6" id="KW-1185">Reference proteome</keyword>
<dbReference type="Gene3D" id="3.30.2350.10">
    <property type="entry name" value="Pseudouridine synthase"/>
    <property type="match status" value="1"/>
</dbReference>
<dbReference type="PANTHER" id="PTHR21600">
    <property type="entry name" value="MITOCHONDRIAL RNA PSEUDOURIDINE SYNTHASE"/>
    <property type="match status" value="1"/>
</dbReference>
<evidence type="ECO:0000256" key="2">
    <source>
        <dbReference type="ARBA" id="ARBA00031870"/>
    </source>
</evidence>
<proteinExistence type="predicted"/>
<evidence type="ECO:0000256" key="1">
    <source>
        <dbReference type="ARBA" id="ARBA00000073"/>
    </source>
</evidence>
<dbReference type="SUPFAM" id="SSF55120">
    <property type="entry name" value="Pseudouridine synthase"/>
    <property type="match status" value="1"/>
</dbReference>
<sequence length="277" mass="30803">MSRRPLPVVDGVSPRRVILRGVVPADRTYVAGDAGDSPFRFGETIPAGTVLERPVPAWFAPEIPPEPPIPFTHEVLETGDRYVVVDKPHFLPATTNGRIIRETVQTRLRVELDNPDIVPLHRLDRLTAGVLLCSTDPGTRAAYQTLFQRRQVTKTYLARVAAEPPVGEEWMTVDLPMRKISGERAVRVTGGGTPTRTRIRRVSDRLVELRPVTGHTHQLRVLLAHLGCPIVGDDTYPVDRGLDLLDFTGPLGLVATRLQLTDPVDGRARDWRSTHRP</sequence>
<evidence type="ECO:0000313" key="5">
    <source>
        <dbReference type="EMBL" id="MCX7444462.1"/>
    </source>
</evidence>
<accession>A0ABT3WQG8</accession>
<dbReference type="EMBL" id="JAPMKV010000002">
    <property type="protein sequence ID" value="MCX7444462.1"/>
    <property type="molecule type" value="Genomic_DNA"/>
</dbReference>
<organism evidence="5 6">
    <name type="scientific">Corynebacterium pygosceleis</name>
    <dbReference type="NCBI Taxonomy" id="2800406"/>
    <lineage>
        <taxon>Bacteria</taxon>
        <taxon>Bacillati</taxon>
        <taxon>Actinomycetota</taxon>
        <taxon>Actinomycetes</taxon>
        <taxon>Mycobacteriales</taxon>
        <taxon>Corynebacteriaceae</taxon>
        <taxon>Corynebacterium</taxon>
    </lineage>
</organism>